<protein>
    <submittedName>
        <fullName evidence="10">Branched-chain amino acid ABC transporter permease</fullName>
    </submittedName>
</protein>
<keyword evidence="2" id="KW-0813">Transport</keyword>
<dbReference type="InterPro" id="IPR052157">
    <property type="entry name" value="BCAA_transport_permease"/>
</dbReference>
<sequence length="292" mass="30024">MSRFVFLTFNGLSFGAVYAAVALALVLIWRTTRVLNFAQGAMAMATAYVAISVSQATGSYWLGFAAALAAGIVLGAIVQLSAFRTAESMPPLNTIVVGVGLLIVIEAVVGMIYGIGYRDFPASFDTQTYSLGSTALFSDQDIFTVVSVLGLMLVLAALLTWTPSGLRMRASAFAPEIARLLGVRVSRMLTLGWALAGLVGALAGMLVIPSGLGLYPQAMDGVFVLGFTAAVVGGLDSPVGAVVGGIGTGLALSYASGYLGSDLTQIAALALLLVVLLARPSGLFSGTEARRV</sequence>
<feature type="transmembrane region" description="Helical" evidence="9">
    <location>
        <begin position="34"/>
        <end position="54"/>
    </location>
</feature>
<evidence type="ECO:0000256" key="4">
    <source>
        <dbReference type="ARBA" id="ARBA00022692"/>
    </source>
</evidence>
<evidence type="ECO:0000256" key="7">
    <source>
        <dbReference type="ARBA" id="ARBA00023136"/>
    </source>
</evidence>
<keyword evidence="4 9" id="KW-0812">Transmembrane</keyword>
<dbReference type="PANTHER" id="PTHR11795:SF451">
    <property type="entry name" value="ABC TRANSPORTER PERMEASE PROTEIN"/>
    <property type="match status" value="1"/>
</dbReference>
<keyword evidence="3" id="KW-1003">Cell membrane</keyword>
<evidence type="ECO:0000256" key="8">
    <source>
        <dbReference type="ARBA" id="ARBA00037998"/>
    </source>
</evidence>
<comment type="subcellular location">
    <subcellularLocation>
        <location evidence="1">Cell membrane</location>
        <topology evidence="1">Multi-pass membrane protein</topology>
    </subcellularLocation>
</comment>
<reference evidence="10" key="1">
    <citation type="submission" date="2022-05" db="EMBL/GenBank/DDBJ databases">
        <title>Jatrophihabitans sp. SB3-54 whole genome sequence.</title>
        <authorList>
            <person name="Suh M.K."/>
            <person name="Eom M.K."/>
            <person name="Kim J.S."/>
            <person name="Kim H.S."/>
            <person name="Do H.E."/>
            <person name="Shin Y.K."/>
            <person name="Lee J.-S."/>
        </authorList>
    </citation>
    <scope>NUCLEOTIDE SEQUENCE</scope>
    <source>
        <strain evidence="10">SB3-54</strain>
    </source>
</reference>
<evidence type="ECO:0000313" key="10">
    <source>
        <dbReference type="EMBL" id="WAX56508.1"/>
    </source>
</evidence>
<organism evidence="10 11">
    <name type="scientific">Jatrophihabitans cynanchi</name>
    <dbReference type="NCBI Taxonomy" id="2944128"/>
    <lineage>
        <taxon>Bacteria</taxon>
        <taxon>Bacillati</taxon>
        <taxon>Actinomycetota</taxon>
        <taxon>Actinomycetes</taxon>
        <taxon>Jatrophihabitantales</taxon>
        <taxon>Jatrophihabitantaceae</taxon>
        <taxon>Jatrophihabitans</taxon>
    </lineage>
</organism>
<evidence type="ECO:0000256" key="9">
    <source>
        <dbReference type="SAM" id="Phobius"/>
    </source>
</evidence>
<evidence type="ECO:0000256" key="1">
    <source>
        <dbReference type="ARBA" id="ARBA00004651"/>
    </source>
</evidence>
<comment type="similarity">
    <text evidence="8">Belongs to the binding-protein-dependent transport system permease family. LivHM subfamily.</text>
</comment>
<evidence type="ECO:0000256" key="2">
    <source>
        <dbReference type="ARBA" id="ARBA00022448"/>
    </source>
</evidence>
<feature type="transmembrane region" description="Helical" evidence="9">
    <location>
        <begin position="60"/>
        <end position="83"/>
    </location>
</feature>
<dbReference type="RefSeq" id="WP_269443042.1">
    <property type="nucleotide sequence ID" value="NZ_CP097463.1"/>
</dbReference>
<dbReference type="PANTHER" id="PTHR11795">
    <property type="entry name" value="BRANCHED-CHAIN AMINO ACID TRANSPORT SYSTEM PERMEASE PROTEIN LIVH"/>
    <property type="match status" value="1"/>
</dbReference>
<accession>A0ABY7JW11</accession>
<evidence type="ECO:0000256" key="3">
    <source>
        <dbReference type="ARBA" id="ARBA00022475"/>
    </source>
</evidence>
<feature type="transmembrane region" description="Helical" evidence="9">
    <location>
        <begin position="266"/>
        <end position="286"/>
    </location>
</feature>
<dbReference type="CDD" id="cd06582">
    <property type="entry name" value="TM_PBP1_LivH_like"/>
    <property type="match status" value="1"/>
</dbReference>
<evidence type="ECO:0000313" key="11">
    <source>
        <dbReference type="Proteomes" id="UP001164693"/>
    </source>
</evidence>
<dbReference type="Pfam" id="PF02653">
    <property type="entry name" value="BPD_transp_2"/>
    <property type="match status" value="1"/>
</dbReference>
<dbReference type="InterPro" id="IPR001851">
    <property type="entry name" value="ABC_transp_permease"/>
</dbReference>
<dbReference type="EMBL" id="CP097463">
    <property type="protein sequence ID" value="WAX56508.1"/>
    <property type="molecule type" value="Genomic_DNA"/>
</dbReference>
<feature type="transmembrane region" description="Helical" evidence="9">
    <location>
        <begin position="6"/>
        <end position="27"/>
    </location>
</feature>
<feature type="transmembrane region" description="Helical" evidence="9">
    <location>
        <begin position="95"/>
        <end position="115"/>
    </location>
</feature>
<dbReference type="Proteomes" id="UP001164693">
    <property type="component" value="Chromosome"/>
</dbReference>
<keyword evidence="6 9" id="KW-1133">Transmembrane helix</keyword>
<name>A0ABY7JW11_9ACTN</name>
<keyword evidence="5" id="KW-0029">Amino-acid transport</keyword>
<evidence type="ECO:0000256" key="6">
    <source>
        <dbReference type="ARBA" id="ARBA00022989"/>
    </source>
</evidence>
<gene>
    <name evidence="10" type="ORF">M6B22_18525</name>
</gene>
<feature type="transmembrane region" description="Helical" evidence="9">
    <location>
        <begin position="214"/>
        <end position="232"/>
    </location>
</feature>
<feature type="transmembrane region" description="Helical" evidence="9">
    <location>
        <begin position="142"/>
        <end position="161"/>
    </location>
</feature>
<evidence type="ECO:0000256" key="5">
    <source>
        <dbReference type="ARBA" id="ARBA00022970"/>
    </source>
</evidence>
<keyword evidence="7 9" id="KW-0472">Membrane</keyword>
<keyword evidence="11" id="KW-1185">Reference proteome</keyword>
<proteinExistence type="inferred from homology"/>
<feature type="transmembrane region" description="Helical" evidence="9">
    <location>
        <begin position="188"/>
        <end position="208"/>
    </location>
</feature>